<dbReference type="SUPFAM" id="SSF56784">
    <property type="entry name" value="HAD-like"/>
    <property type="match status" value="1"/>
</dbReference>
<dbReference type="Gene3D" id="1.10.150.400">
    <property type="match status" value="1"/>
</dbReference>
<dbReference type="InterPro" id="IPR007739">
    <property type="entry name" value="RgpF"/>
</dbReference>
<dbReference type="Proteomes" id="UP000603602">
    <property type="component" value="Unassembled WGS sequence"/>
</dbReference>
<dbReference type="Gene3D" id="3.40.50.1000">
    <property type="entry name" value="HAD superfamily/HAD-like"/>
    <property type="match status" value="1"/>
</dbReference>
<dbReference type="EMBL" id="JACYTO010000001">
    <property type="protein sequence ID" value="MBD8501320.1"/>
    <property type="molecule type" value="Genomic_DNA"/>
</dbReference>
<comment type="caution">
    <text evidence="1">The sequence shown here is derived from an EMBL/GenBank/DDBJ whole genome shotgun (WGS) entry which is preliminary data.</text>
</comment>
<protein>
    <submittedName>
        <fullName evidence="1">Uncharacterized protein</fullName>
    </submittedName>
</protein>
<dbReference type="RefSeq" id="WP_187716186.1">
    <property type="nucleotide sequence ID" value="NZ_JACTAH010000001.1"/>
</dbReference>
<evidence type="ECO:0000313" key="2">
    <source>
        <dbReference type="Proteomes" id="UP000603602"/>
    </source>
</evidence>
<organism evidence="1 2">
    <name type="scientific">Thauera sedimentorum</name>
    <dbReference type="NCBI Taxonomy" id="2767595"/>
    <lineage>
        <taxon>Bacteria</taxon>
        <taxon>Pseudomonadati</taxon>
        <taxon>Pseudomonadota</taxon>
        <taxon>Betaproteobacteria</taxon>
        <taxon>Rhodocyclales</taxon>
        <taxon>Zoogloeaceae</taxon>
        <taxon>Thauera</taxon>
    </lineage>
</organism>
<dbReference type="InterPro" id="IPR036412">
    <property type="entry name" value="HAD-like_sf"/>
</dbReference>
<dbReference type="Pfam" id="PF05045">
    <property type="entry name" value="RgpF"/>
    <property type="match status" value="1"/>
</dbReference>
<accession>A0ABR9B783</accession>
<evidence type="ECO:0000313" key="1">
    <source>
        <dbReference type="EMBL" id="MBD8501320.1"/>
    </source>
</evidence>
<dbReference type="Pfam" id="PF00702">
    <property type="entry name" value="Hydrolase"/>
    <property type="match status" value="1"/>
</dbReference>
<gene>
    <name evidence="1" type="ORF">IFO67_00285</name>
</gene>
<dbReference type="InterPro" id="IPR023214">
    <property type="entry name" value="HAD_sf"/>
</dbReference>
<proteinExistence type="predicted"/>
<keyword evidence="2" id="KW-1185">Reference proteome</keyword>
<reference evidence="2" key="1">
    <citation type="submission" date="2023-07" db="EMBL/GenBank/DDBJ databases">
        <title>Thauera sp. CAU 1555 isolated from sand of Yaerae Beach.</title>
        <authorList>
            <person name="Kim W."/>
        </authorList>
    </citation>
    <scope>NUCLEOTIDE SEQUENCE [LARGE SCALE GENOMIC DNA]</scope>
    <source>
        <strain evidence="2">CAU 1555</strain>
    </source>
</reference>
<sequence>MELAYRHAGFLFRGMGHYEMWRQRGVRGIQAEAAAGLVDLTGVAPLAVAPGRVAVHAHVFYPELAAEFSDSLRCIPFEFHLFVSVPDSRAETTCRKVFKQLPRLAGLRVEVVPNRGRDIAPMLCTFGQALSEFDFIAHIHSKRSLYNRGATDGWRDYLLGSLFGSEDRVRRIFSLLTEGAGMVFPQCYAGVPYVASTWLANREQGAAWCHRLGVGRVPRGYFDFPVGSMFWARSDVLRPLLNSGVQLNEFDEEAGQTDGTLAHVMERLLGVVARSSGKPLAILRDELRPSWSVWRFEQSVQRTADAARAVVSAADVRLVVFDVFDTLLHRPLLEPEQIKHIVARRVGGELGSQYLRWRAVAENSARARVGRDVDLSAIFEEMADLAGLSASDVDVLTRIEHEVELAAVSAREDYRRLLSEALRAGKRVVLASDMYLPRRHVELMLQRCGVAGWHALYVSSEVGVRKDSGALYDHLLAMEAVRADEVLVIGDNERSDFQIPADRGMRTLHVLRAVELARALPRMAPLVEMVEDSALPDADLALGLIVQRFFSPAFFDRFDSTCLVGEAGPRALGYAIAGPLALSFVQWLAVRAEADGVRRLYFLAREGQFLLEVFRRYSAVADKTPSAAYLVVSRRAVNVPAISGMDDMLAIARTFYGPSTLDEYVRERFGVELDESELQSLHDRGLWRKGRKVEVRDEDVDELLPVLEALLPRVMRQVAEEHGPLMSYLKGAGLDGEGRVAVVDIGYSGTIQRRLNVLLGRDVHGYYMATDERAAGVASEHGVLAEGCFHDQAKPAAAGPPLIAQSFIAEKLFSSDDPQVVRYEFDSYGHPQPVHRALAPAELATRAVRAEIRAGALEFVDDALRARTELLPDFTVPPQLASRLFESFVEQTADAERAVINELILDDHYCGRGLVA</sequence>
<name>A0ABR9B783_9RHOO</name>